<dbReference type="EMBL" id="OZ075125">
    <property type="protein sequence ID" value="CAL4933760.1"/>
    <property type="molecule type" value="Genomic_DNA"/>
</dbReference>
<dbReference type="InterPro" id="IPR035979">
    <property type="entry name" value="RBD_domain_sf"/>
</dbReference>
<dbReference type="SUPFAM" id="SSF54928">
    <property type="entry name" value="RNA-binding domain, RBD"/>
    <property type="match status" value="1"/>
</dbReference>
<dbReference type="Proteomes" id="UP001497457">
    <property type="component" value="Chromosome 15b"/>
</dbReference>
<dbReference type="SMART" id="SM00360">
    <property type="entry name" value="RRM"/>
    <property type="match status" value="2"/>
</dbReference>
<dbReference type="CDD" id="cd12335">
    <property type="entry name" value="RRM2_SF3B4"/>
    <property type="match status" value="1"/>
</dbReference>
<comment type="similarity">
    <text evidence="2">Belongs to the SF3B4 family.</text>
</comment>
<feature type="domain" description="RRM" evidence="12">
    <location>
        <begin position="112"/>
        <end position="191"/>
    </location>
</feature>
<dbReference type="PROSITE" id="PS50102">
    <property type="entry name" value="RRM"/>
    <property type="match status" value="2"/>
</dbReference>
<feature type="compositionally biased region" description="Pro residues" evidence="11">
    <location>
        <begin position="329"/>
        <end position="359"/>
    </location>
</feature>
<dbReference type="PANTHER" id="PTHR48030:SF3">
    <property type="entry name" value="SPLICING FACTOR 3B SUBUNIT 4"/>
    <property type="match status" value="1"/>
</dbReference>
<dbReference type="GO" id="GO:0008380">
    <property type="term" value="P:RNA splicing"/>
    <property type="evidence" value="ECO:0007669"/>
    <property type="project" value="UniProtKB-KW"/>
</dbReference>
<dbReference type="CDD" id="cd12334">
    <property type="entry name" value="RRM1_SF3B4"/>
    <property type="match status" value="1"/>
</dbReference>
<evidence type="ECO:0000256" key="6">
    <source>
        <dbReference type="ARBA" id="ARBA00022884"/>
    </source>
</evidence>
<evidence type="ECO:0000256" key="7">
    <source>
        <dbReference type="ARBA" id="ARBA00023187"/>
    </source>
</evidence>
<evidence type="ECO:0000256" key="10">
    <source>
        <dbReference type="PROSITE-ProRule" id="PRU00176"/>
    </source>
</evidence>
<keyword evidence="8" id="KW-0539">Nucleus</keyword>
<dbReference type="FunFam" id="3.30.70.330:FF:000121">
    <property type="entry name" value="Splicing factor 3b subunit 4"/>
    <property type="match status" value="1"/>
</dbReference>
<dbReference type="FunFam" id="3.30.70.330:FF:000059">
    <property type="entry name" value="splicing factor 3B subunit 4"/>
    <property type="match status" value="1"/>
</dbReference>
<protein>
    <recommendedName>
        <fullName evidence="9">Splicing factor 3B subunit 4</fullName>
    </recommendedName>
</protein>
<gene>
    <name evidence="13" type="ORF">URODEC1_LOCUS28312</name>
    <name evidence="14" type="ORF">URODEC1_LOCUS33433</name>
</gene>
<keyword evidence="6 10" id="KW-0694">RNA-binding</keyword>
<dbReference type="Proteomes" id="UP001497457">
    <property type="component" value="Chromosome 16b"/>
</dbReference>
<dbReference type="Gene3D" id="3.30.70.330">
    <property type="match status" value="2"/>
</dbReference>
<evidence type="ECO:0000256" key="1">
    <source>
        <dbReference type="ARBA" id="ARBA00004123"/>
    </source>
</evidence>
<reference evidence="14 15" key="2">
    <citation type="submission" date="2024-10" db="EMBL/GenBank/DDBJ databases">
        <authorList>
            <person name="Ryan C."/>
        </authorList>
    </citation>
    <scope>NUCLEOTIDE SEQUENCE [LARGE SCALE GENOMIC DNA]</scope>
</reference>
<dbReference type="GO" id="GO:0006397">
    <property type="term" value="P:mRNA processing"/>
    <property type="evidence" value="ECO:0007669"/>
    <property type="project" value="UniProtKB-KW"/>
</dbReference>
<feature type="domain" description="RRM" evidence="12">
    <location>
        <begin position="25"/>
        <end position="103"/>
    </location>
</feature>
<dbReference type="InterPro" id="IPR000504">
    <property type="entry name" value="RRM_dom"/>
</dbReference>
<keyword evidence="15" id="KW-1185">Reference proteome</keyword>
<evidence type="ECO:0000313" key="15">
    <source>
        <dbReference type="Proteomes" id="UP001497457"/>
    </source>
</evidence>
<dbReference type="InterPro" id="IPR052084">
    <property type="entry name" value="SF3B4_spliceosome_assoc"/>
</dbReference>
<evidence type="ECO:0000256" key="9">
    <source>
        <dbReference type="ARBA" id="ARBA00070533"/>
    </source>
</evidence>
<dbReference type="AlphaFoldDB" id="A0ABC8YGN7"/>
<dbReference type="InterPro" id="IPR012677">
    <property type="entry name" value="Nucleotide-bd_a/b_plait_sf"/>
</dbReference>
<dbReference type="EMBL" id="OZ075126">
    <property type="protein sequence ID" value="CAL4942166.1"/>
    <property type="molecule type" value="Genomic_DNA"/>
</dbReference>
<dbReference type="GO" id="GO:0005681">
    <property type="term" value="C:spliceosomal complex"/>
    <property type="evidence" value="ECO:0007669"/>
    <property type="project" value="UniProtKB-KW"/>
</dbReference>
<evidence type="ECO:0000256" key="2">
    <source>
        <dbReference type="ARBA" id="ARBA00008363"/>
    </source>
</evidence>
<evidence type="ECO:0000256" key="3">
    <source>
        <dbReference type="ARBA" id="ARBA00022664"/>
    </source>
</evidence>
<dbReference type="InterPro" id="IPR034159">
    <property type="entry name" value="SF3B4_RRM2"/>
</dbReference>
<accession>A0ABC8YGN7</accession>
<dbReference type="PRINTS" id="PR01217">
    <property type="entry name" value="PRICHEXTENSN"/>
</dbReference>
<reference evidence="15" key="1">
    <citation type="submission" date="2024-06" db="EMBL/GenBank/DDBJ databases">
        <authorList>
            <person name="Ryan C."/>
        </authorList>
    </citation>
    <scope>NUCLEOTIDE SEQUENCE [LARGE SCALE GENOMIC DNA]</scope>
</reference>
<comment type="subcellular location">
    <subcellularLocation>
        <location evidence="1">Nucleus</location>
    </subcellularLocation>
</comment>
<proteinExistence type="inferred from homology"/>
<dbReference type="PANTHER" id="PTHR48030">
    <property type="entry name" value="SPLICING FACTOR 3B SUBUNIT 4"/>
    <property type="match status" value="1"/>
</dbReference>
<evidence type="ECO:0000259" key="12">
    <source>
        <dbReference type="PROSITE" id="PS50102"/>
    </source>
</evidence>
<keyword evidence="4" id="KW-0747">Spliceosome</keyword>
<evidence type="ECO:0000256" key="4">
    <source>
        <dbReference type="ARBA" id="ARBA00022728"/>
    </source>
</evidence>
<name>A0ABC8YGN7_9POAL</name>
<dbReference type="Pfam" id="PF00076">
    <property type="entry name" value="RRM_1"/>
    <property type="match status" value="2"/>
</dbReference>
<evidence type="ECO:0000313" key="13">
    <source>
        <dbReference type="EMBL" id="CAL4933760.1"/>
    </source>
</evidence>
<evidence type="ECO:0000256" key="5">
    <source>
        <dbReference type="ARBA" id="ARBA00022737"/>
    </source>
</evidence>
<feature type="compositionally biased region" description="Pro residues" evidence="11">
    <location>
        <begin position="300"/>
        <end position="322"/>
    </location>
</feature>
<keyword evidence="3" id="KW-0507">mRNA processing</keyword>
<organism evidence="14 15">
    <name type="scientific">Urochloa decumbens</name>
    <dbReference type="NCBI Taxonomy" id="240449"/>
    <lineage>
        <taxon>Eukaryota</taxon>
        <taxon>Viridiplantae</taxon>
        <taxon>Streptophyta</taxon>
        <taxon>Embryophyta</taxon>
        <taxon>Tracheophyta</taxon>
        <taxon>Spermatophyta</taxon>
        <taxon>Magnoliopsida</taxon>
        <taxon>Liliopsida</taxon>
        <taxon>Poales</taxon>
        <taxon>Poaceae</taxon>
        <taxon>PACMAD clade</taxon>
        <taxon>Panicoideae</taxon>
        <taxon>Panicodae</taxon>
        <taxon>Paniceae</taxon>
        <taxon>Melinidinae</taxon>
        <taxon>Urochloa</taxon>
    </lineage>
</organism>
<evidence type="ECO:0000256" key="8">
    <source>
        <dbReference type="ARBA" id="ARBA00023242"/>
    </source>
</evidence>
<feature type="region of interest" description="Disordered" evidence="11">
    <location>
        <begin position="275"/>
        <end position="359"/>
    </location>
</feature>
<dbReference type="InterPro" id="IPR034158">
    <property type="entry name" value="SF3B4_RRM1"/>
</dbReference>
<keyword evidence="7" id="KW-0508">mRNA splicing</keyword>
<keyword evidence="5" id="KW-0677">Repeat</keyword>
<dbReference type="GO" id="GO:0003723">
    <property type="term" value="F:RNA binding"/>
    <property type="evidence" value="ECO:0007669"/>
    <property type="project" value="UniProtKB-UniRule"/>
</dbReference>
<evidence type="ECO:0000313" key="14">
    <source>
        <dbReference type="EMBL" id="CAL4942166.1"/>
    </source>
</evidence>
<evidence type="ECO:0000256" key="11">
    <source>
        <dbReference type="SAM" id="MobiDB-lite"/>
    </source>
</evidence>
<sequence length="359" mass="38886">MTTRIAPGVGANLLGQHSAERNQDATTYVGNLDPQVSEELLWELFVQAGPVVNVYVPKDRVTNLHQGYGFVEFRSEEDADYAIKILNMIKLYGKPIRVNKASQDKKSLDVGANLFIGNLDPDVDEKLLYDTFSAFGVIVTNPKIMRDPETGNSRGFGFVSYDSFESSDQAIEAMNNQHLCNRPITVSYAYKKDTKGERHGTPAERLLAANNPGTQRNRPHTMFASGPPTQGLPNGAPPAPRSYVNGTVPAHMQHIRLPPGPGPIGQFPPPMQMHGQPGWPGAPHTAPPPMPQQLQYRLPVRPPPPNMMPPPVGMVRPPPPPAGVSAPPMWMPPPPPPQQGGGMPPPPMSMPPPPPPPSG</sequence>